<keyword evidence="16" id="KW-0594">Phospholipid biosynthesis</keyword>
<keyword evidence="11 18" id="KW-0812">Transmembrane</keyword>
<evidence type="ECO:0000256" key="17">
    <source>
        <dbReference type="ARBA" id="ARBA00023264"/>
    </source>
</evidence>
<reference evidence="20 21" key="1">
    <citation type="submission" date="2018-03" db="EMBL/GenBank/DDBJ databases">
        <authorList>
            <person name="Keele B.F."/>
        </authorList>
    </citation>
    <scope>NUCLEOTIDE SEQUENCE [LARGE SCALE GENOMIC DNA]</scope>
    <source>
        <strain evidence="20 21">CECT 8626</strain>
    </source>
</reference>
<evidence type="ECO:0000256" key="4">
    <source>
        <dbReference type="ARBA" id="ARBA00005189"/>
    </source>
</evidence>
<comment type="similarity">
    <text evidence="5 18">Belongs to the CDS family.</text>
</comment>
<keyword evidence="14" id="KW-0443">Lipid metabolism</keyword>
<comment type="pathway">
    <text evidence="3 18">Phospholipid metabolism; CDP-diacylglycerol biosynthesis; CDP-diacylglycerol from sn-glycerol 3-phosphate: step 3/3.</text>
</comment>
<name>A0A2R8B641_9RHOB</name>
<dbReference type="EC" id="2.7.7.41" evidence="6 18"/>
<dbReference type="OrthoDB" id="9799199at2"/>
<evidence type="ECO:0000256" key="14">
    <source>
        <dbReference type="ARBA" id="ARBA00023098"/>
    </source>
</evidence>
<dbReference type="PROSITE" id="PS01315">
    <property type="entry name" value="CDS"/>
    <property type="match status" value="1"/>
</dbReference>
<dbReference type="RefSeq" id="WP_108852366.1">
    <property type="nucleotide sequence ID" value="NZ_OMOQ01000001.1"/>
</dbReference>
<evidence type="ECO:0000256" key="3">
    <source>
        <dbReference type="ARBA" id="ARBA00005119"/>
    </source>
</evidence>
<evidence type="ECO:0000256" key="7">
    <source>
        <dbReference type="ARBA" id="ARBA00019373"/>
    </source>
</evidence>
<evidence type="ECO:0000313" key="20">
    <source>
        <dbReference type="EMBL" id="SPH17980.1"/>
    </source>
</evidence>
<feature type="transmembrane region" description="Helical" evidence="19">
    <location>
        <begin position="60"/>
        <end position="79"/>
    </location>
</feature>
<keyword evidence="15 19" id="KW-0472">Membrane</keyword>
<dbReference type="GO" id="GO:0004605">
    <property type="term" value="F:phosphatidate cytidylyltransferase activity"/>
    <property type="evidence" value="ECO:0007669"/>
    <property type="project" value="UniProtKB-EC"/>
</dbReference>
<dbReference type="PANTHER" id="PTHR46382:SF1">
    <property type="entry name" value="PHOSPHATIDATE CYTIDYLYLTRANSFERASE"/>
    <property type="match status" value="1"/>
</dbReference>
<evidence type="ECO:0000256" key="5">
    <source>
        <dbReference type="ARBA" id="ARBA00010185"/>
    </source>
</evidence>
<evidence type="ECO:0000256" key="10">
    <source>
        <dbReference type="ARBA" id="ARBA00022679"/>
    </source>
</evidence>
<dbReference type="Pfam" id="PF01148">
    <property type="entry name" value="CTP_transf_1"/>
    <property type="match status" value="1"/>
</dbReference>
<dbReference type="InterPro" id="IPR000374">
    <property type="entry name" value="PC_trans"/>
</dbReference>
<keyword evidence="10 18" id="KW-0808">Transferase</keyword>
<comment type="catalytic activity">
    <reaction evidence="1 18">
        <text>a 1,2-diacyl-sn-glycero-3-phosphate + CTP + H(+) = a CDP-1,2-diacyl-sn-glycerol + diphosphate</text>
        <dbReference type="Rhea" id="RHEA:16229"/>
        <dbReference type="ChEBI" id="CHEBI:15378"/>
        <dbReference type="ChEBI" id="CHEBI:33019"/>
        <dbReference type="ChEBI" id="CHEBI:37563"/>
        <dbReference type="ChEBI" id="CHEBI:58332"/>
        <dbReference type="ChEBI" id="CHEBI:58608"/>
        <dbReference type="EC" id="2.7.7.41"/>
    </reaction>
</comment>
<evidence type="ECO:0000256" key="6">
    <source>
        <dbReference type="ARBA" id="ARBA00012487"/>
    </source>
</evidence>
<accession>A0A2R8B641</accession>
<keyword evidence="21" id="KW-1185">Reference proteome</keyword>
<evidence type="ECO:0000256" key="19">
    <source>
        <dbReference type="SAM" id="Phobius"/>
    </source>
</evidence>
<dbReference type="EMBL" id="OMOQ01000001">
    <property type="protein sequence ID" value="SPH17980.1"/>
    <property type="molecule type" value="Genomic_DNA"/>
</dbReference>
<dbReference type="PANTHER" id="PTHR46382">
    <property type="entry name" value="PHOSPHATIDATE CYTIDYLYLTRANSFERASE"/>
    <property type="match status" value="1"/>
</dbReference>
<feature type="transmembrane region" description="Helical" evidence="19">
    <location>
        <begin position="20"/>
        <end position="48"/>
    </location>
</feature>
<evidence type="ECO:0000256" key="2">
    <source>
        <dbReference type="ARBA" id="ARBA00004651"/>
    </source>
</evidence>
<keyword evidence="13 19" id="KW-1133">Transmembrane helix</keyword>
<dbReference type="GO" id="GO:0005886">
    <property type="term" value="C:plasma membrane"/>
    <property type="evidence" value="ECO:0007669"/>
    <property type="project" value="UniProtKB-SubCell"/>
</dbReference>
<organism evidence="20 21">
    <name type="scientific">Albidovulum aquaemixtae</name>
    <dbReference type="NCBI Taxonomy" id="1542388"/>
    <lineage>
        <taxon>Bacteria</taxon>
        <taxon>Pseudomonadati</taxon>
        <taxon>Pseudomonadota</taxon>
        <taxon>Alphaproteobacteria</taxon>
        <taxon>Rhodobacterales</taxon>
        <taxon>Paracoccaceae</taxon>
        <taxon>Albidovulum</taxon>
    </lineage>
</organism>
<evidence type="ECO:0000256" key="15">
    <source>
        <dbReference type="ARBA" id="ARBA00023136"/>
    </source>
</evidence>
<dbReference type="UniPathway" id="UPA00557">
    <property type="reaction ID" value="UER00614"/>
</dbReference>
<dbReference type="GO" id="GO:0016024">
    <property type="term" value="P:CDP-diacylglycerol biosynthetic process"/>
    <property type="evidence" value="ECO:0007669"/>
    <property type="project" value="UniProtKB-UniPathway"/>
</dbReference>
<evidence type="ECO:0000256" key="16">
    <source>
        <dbReference type="ARBA" id="ARBA00023209"/>
    </source>
</evidence>
<protein>
    <recommendedName>
        <fullName evidence="7 18">Phosphatidate cytidylyltransferase</fullName>
        <ecNumber evidence="6 18">2.7.7.41</ecNumber>
    </recommendedName>
</protein>
<keyword evidence="8" id="KW-1003">Cell membrane</keyword>
<evidence type="ECO:0000256" key="8">
    <source>
        <dbReference type="ARBA" id="ARBA00022475"/>
    </source>
</evidence>
<keyword evidence="12 18" id="KW-0548">Nucleotidyltransferase</keyword>
<gene>
    <name evidence="20" type="primary">cdsA</name>
    <name evidence="20" type="ORF">DEA8626_01509</name>
</gene>
<dbReference type="AlphaFoldDB" id="A0A2R8B641"/>
<evidence type="ECO:0000256" key="18">
    <source>
        <dbReference type="RuleBase" id="RU003938"/>
    </source>
</evidence>
<feature type="transmembrane region" description="Helical" evidence="19">
    <location>
        <begin position="173"/>
        <end position="200"/>
    </location>
</feature>
<evidence type="ECO:0000256" key="11">
    <source>
        <dbReference type="ARBA" id="ARBA00022692"/>
    </source>
</evidence>
<dbReference type="Proteomes" id="UP000244924">
    <property type="component" value="Unassembled WGS sequence"/>
</dbReference>
<proteinExistence type="inferred from homology"/>
<sequence>MSAPGKWGDLAPRVLSGLGMAVGGLLLVWLGGPWFAALAIVAAGIMVWELAAMTHPRRPAEALLLGLLAAFTLTLVLAARADPKLLVLLALPTLAGVVRPRRPMKLEYGLYSLAIMVASYGLVAFREGYGMLWLLWLILVVVVTDVAGYFAGRIFGGPKFWPRISPKKTWSGTAAGWVAAAAVGIIFLGVSTAGIDLLWISALLAFSSQMGDIAESAIKRRAGVKDSSNLIPGHGGLMDRFDGLLGAALFMLFVAQLTDVPVVRF</sequence>
<evidence type="ECO:0000256" key="9">
    <source>
        <dbReference type="ARBA" id="ARBA00022516"/>
    </source>
</evidence>
<comment type="pathway">
    <text evidence="4">Lipid metabolism.</text>
</comment>
<evidence type="ECO:0000256" key="1">
    <source>
        <dbReference type="ARBA" id="ARBA00001698"/>
    </source>
</evidence>
<evidence type="ECO:0000256" key="13">
    <source>
        <dbReference type="ARBA" id="ARBA00022989"/>
    </source>
</evidence>
<evidence type="ECO:0000256" key="12">
    <source>
        <dbReference type="ARBA" id="ARBA00022695"/>
    </source>
</evidence>
<comment type="subcellular location">
    <subcellularLocation>
        <location evidence="2">Cell membrane</location>
        <topology evidence="2">Multi-pass membrane protein</topology>
    </subcellularLocation>
</comment>
<feature type="transmembrane region" description="Helical" evidence="19">
    <location>
        <begin position="108"/>
        <end position="125"/>
    </location>
</feature>
<feature type="transmembrane region" description="Helical" evidence="19">
    <location>
        <begin position="131"/>
        <end position="152"/>
    </location>
</feature>
<keyword evidence="9" id="KW-0444">Lipid biosynthesis</keyword>
<evidence type="ECO:0000313" key="21">
    <source>
        <dbReference type="Proteomes" id="UP000244924"/>
    </source>
</evidence>
<keyword evidence="17" id="KW-1208">Phospholipid metabolism</keyword>